<dbReference type="Gene3D" id="3.40.50.2000">
    <property type="entry name" value="Glycogen Phosphorylase B"/>
    <property type="match status" value="2"/>
</dbReference>
<sequence length="328" mass="35376">MTSAQPRILMVTLSNIGDAILTTPVLAALHAHLPEARIDLVSDVRSSALFDPCPYIDRIFVRDKRSGWAGYVQLIRLLRKTRYDVLVDLRTDFLPYLLRAKQVFKKRSNASTMHLHSAEKHLAAVQTLVGDLRPNATLWASEQDHALVADLFPMLGQGRWLAIGPGANFAGKIWPVERYAAVANALANAVSGVVLLGSQADAALAQRFVALAQLPVQVACGRLSLPQSYALLQKCDGYLGNDSGLGHMAAAAGLTSLTLFGPGSPVRYLPWSPQAHFIQDAQQDILGIGVEAVVARLQGLLAEMTVDAQVQSHIGSSDSRSPSAHKNH</sequence>
<comment type="caution">
    <text evidence="3">The sequence shown here is derived from an EMBL/GenBank/DDBJ whole genome shotgun (WGS) entry which is preliminary data.</text>
</comment>
<proteinExistence type="predicted"/>
<evidence type="ECO:0000313" key="4">
    <source>
        <dbReference type="Proteomes" id="UP001597106"/>
    </source>
</evidence>
<accession>A0ABW3GR99</accession>
<name>A0ABW3GR99_9PROT</name>
<keyword evidence="1" id="KW-0328">Glycosyltransferase</keyword>
<dbReference type="PANTHER" id="PTHR30160">
    <property type="entry name" value="TETRAACYLDISACCHARIDE 4'-KINASE-RELATED"/>
    <property type="match status" value="1"/>
</dbReference>
<keyword evidence="4" id="KW-1185">Reference proteome</keyword>
<gene>
    <name evidence="3" type="ORF">ACFQ1T_14330</name>
</gene>
<dbReference type="InterPro" id="IPR002201">
    <property type="entry name" value="Glyco_trans_9"/>
</dbReference>
<dbReference type="EMBL" id="JBHTJW010000010">
    <property type="protein sequence ID" value="MFD0930957.1"/>
    <property type="molecule type" value="Genomic_DNA"/>
</dbReference>
<organism evidence="3 4">
    <name type="scientific">Methylophilus glucosoxydans</name>
    <dbReference type="NCBI Taxonomy" id="752553"/>
    <lineage>
        <taxon>Bacteria</taxon>
        <taxon>Pseudomonadati</taxon>
        <taxon>Pseudomonadota</taxon>
        <taxon>Betaproteobacteria</taxon>
        <taxon>Nitrosomonadales</taxon>
        <taxon>Methylophilaceae</taxon>
        <taxon>Methylophilus</taxon>
    </lineage>
</organism>
<reference evidence="4" key="1">
    <citation type="journal article" date="2019" name="Int. J. Syst. Evol. Microbiol.">
        <title>The Global Catalogue of Microorganisms (GCM) 10K type strain sequencing project: providing services to taxonomists for standard genome sequencing and annotation.</title>
        <authorList>
            <consortium name="The Broad Institute Genomics Platform"/>
            <consortium name="The Broad Institute Genome Sequencing Center for Infectious Disease"/>
            <person name="Wu L."/>
            <person name="Ma J."/>
        </authorList>
    </citation>
    <scope>NUCLEOTIDE SEQUENCE [LARGE SCALE GENOMIC DNA]</scope>
    <source>
        <strain evidence="4">CCUG 59685</strain>
    </source>
</reference>
<dbReference type="SUPFAM" id="SSF53756">
    <property type="entry name" value="UDP-Glycosyltransferase/glycogen phosphorylase"/>
    <property type="match status" value="1"/>
</dbReference>
<dbReference type="CDD" id="cd03789">
    <property type="entry name" value="GT9_LPS_heptosyltransferase"/>
    <property type="match status" value="1"/>
</dbReference>
<dbReference type="InterPro" id="IPR051199">
    <property type="entry name" value="LPS_LOS_Heptosyltrfase"/>
</dbReference>
<evidence type="ECO:0000313" key="3">
    <source>
        <dbReference type="EMBL" id="MFD0930957.1"/>
    </source>
</evidence>
<evidence type="ECO:0000256" key="1">
    <source>
        <dbReference type="ARBA" id="ARBA00022676"/>
    </source>
</evidence>
<dbReference type="RefSeq" id="WP_379077992.1">
    <property type="nucleotide sequence ID" value="NZ_JBHTJW010000010.1"/>
</dbReference>
<evidence type="ECO:0000256" key="2">
    <source>
        <dbReference type="ARBA" id="ARBA00022679"/>
    </source>
</evidence>
<dbReference type="Proteomes" id="UP001597106">
    <property type="component" value="Unassembled WGS sequence"/>
</dbReference>
<dbReference type="Pfam" id="PF01075">
    <property type="entry name" value="Glyco_transf_9"/>
    <property type="match status" value="1"/>
</dbReference>
<keyword evidence="2" id="KW-0808">Transferase</keyword>
<protein>
    <submittedName>
        <fullName evidence="3">Glycosyltransferase family 9 protein</fullName>
    </submittedName>
</protein>